<keyword evidence="7 8" id="KW-0472">Membrane</keyword>
<dbReference type="PROSITE" id="PS51105">
    <property type="entry name" value="PTS_EIIC_TYPE_3"/>
    <property type="match status" value="1"/>
</dbReference>
<evidence type="ECO:0000256" key="2">
    <source>
        <dbReference type="ARBA" id="ARBA00022448"/>
    </source>
</evidence>
<protein>
    <recommendedName>
        <fullName evidence="8">Permease IIC component</fullName>
    </recommendedName>
</protein>
<dbReference type="Pfam" id="PF02378">
    <property type="entry name" value="PTS_EIIC"/>
    <property type="match status" value="1"/>
</dbReference>
<dbReference type="PIRSF" id="PIRSF006351">
    <property type="entry name" value="PTS_EIIC-Cellobiose"/>
    <property type="match status" value="1"/>
</dbReference>
<accession>A0ABU9XF04</accession>
<feature type="transmembrane region" description="Helical" evidence="9">
    <location>
        <begin position="285"/>
        <end position="306"/>
    </location>
</feature>
<dbReference type="InterPro" id="IPR051088">
    <property type="entry name" value="PTS_Sugar-EIIC/EIIB"/>
</dbReference>
<comment type="caution">
    <text evidence="11">The sequence shown here is derived from an EMBL/GenBank/DDBJ whole genome shotgun (WGS) entry which is preliminary data.</text>
</comment>
<keyword evidence="3 8" id="KW-1003">Cell membrane</keyword>
<evidence type="ECO:0000256" key="6">
    <source>
        <dbReference type="ARBA" id="ARBA00022989"/>
    </source>
</evidence>
<evidence type="ECO:0000313" key="11">
    <source>
        <dbReference type="EMBL" id="MEN2766865.1"/>
    </source>
</evidence>
<feature type="domain" description="PTS EIIC type-3" evidence="10">
    <location>
        <begin position="8"/>
        <end position="411"/>
    </location>
</feature>
<feature type="transmembrane region" description="Helical" evidence="9">
    <location>
        <begin position="103"/>
        <end position="120"/>
    </location>
</feature>
<evidence type="ECO:0000256" key="4">
    <source>
        <dbReference type="ARBA" id="ARBA00022597"/>
    </source>
</evidence>
<comment type="function">
    <text evidence="8">The phosphoenolpyruvate-dependent sugar phosphotransferase system (PTS), a major carbohydrate active -transport system, catalyzes the phosphorylation of incoming sugar substrates concomitant with their translocation across the cell membrane.</text>
</comment>
<dbReference type="NCBIfam" id="TIGR00410">
    <property type="entry name" value="lacE"/>
    <property type="match status" value="1"/>
</dbReference>
<dbReference type="PANTHER" id="PTHR33989">
    <property type="match status" value="1"/>
</dbReference>
<keyword evidence="4 8" id="KW-0762">Sugar transport</keyword>
<dbReference type="NCBIfam" id="TIGR00359">
    <property type="entry name" value="cello_pts_IIC"/>
    <property type="match status" value="1"/>
</dbReference>
<feature type="transmembrane region" description="Helical" evidence="9">
    <location>
        <begin position="73"/>
        <end position="96"/>
    </location>
</feature>
<evidence type="ECO:0000256" key="8">
    <source>
        <dbReference type="PIRNR" id="PIRNR006351"/>
    </source>
</evidence>
<keyword evidence="6 9" id="KW-1133">Transmembrane helix</keyword>
<keyword evidence="5 9" id="KW-0812">Transmembrane</keyword>
<evidence type="ECO:0000256" key="1">
    <source>
        <dbReference type="ARBA" id="ARBA00004651"/>
    </source>
</evidence>
<comment type="subcellular location">
    <subcellularLocation>
        <location evidence="1">Cell membrane</location>
        <topology evidence="1">Multi-pass membrane protein</topology>
    </subcellularLocation>
</comment>
<evidence type="ECO:0000313" key="12">
    <source>
        <dbReference type="Proteomes" id="UP001444625"/>
    </source>
</evidence>
<keyword evidence="12" id="KW-1185">Reference proteome</keyword>
<dbReference type="PANTHER" id="PTHR33989:SF4">
    <property type="entry name" value="PTS SYSTEM N,N'-DIACETYLCHITOBIOSE-SPECIFIC EIIC COMPONENT"/>
    <property type="match status" value="1"/>
</dbReference>
<dbReference type="InterPro" id="IPR004501">
    <property type="entry name" value="PTS_EIIC_3"/>
</dbReference>
<sequence>MNKVFGVFEDKFLPVAGRIGAQRHLVAIRDGFAAILPLIIIGSLAVLINNLPIEPFQNFMVNIFGESWKDLGGYIWNGTFAIISLVVAIGVSYSLARAYNVDALAAALVSVSSFIILTPLTEDGSGLSLHWMSASGLFVSLLVAVVATEIFRKLAQMNLAIKMPDGVPEAVSRSFASLIPAMIVLFIFGLLQVLFIDVIGTSLQDLIYKAVQAPFQNVAGTLPAVLGIEFTKSFLWFFGLHGSNILEPVIESVYLPGLLENTALFEQGVSAHDVPNIITKPFLDVFVAMGGTGTGISLLIAIFITVKAKQVRSLGKMSAPAALFNINEPIIFGLPIVLNPILFVPFLLVPLVNVTIAYFATSIGFVPKTVVMVPWTTPPIIGGYLATGGSIAGSVLQLFNLAVGALLYLPFLKVLDRTMVKNATNANTSKKEAV</sequence>
<dbReference type="GO" id="GO:0016740">
    <property type="term" value="F:transferase activity"/>
    <property type="evidence" value="ECO:0007669"/>
    <property type="project" value="UniProtKB-KW"/>
</dbReference>
<feature type="transmembrane region" description="Helical" evidence="9">
    <location>
        <begin position="381"/>
        <end position="409"/>
    </location>
</feature>
<feature type="transmembrane region" description="Helical" evidence="9">
    <location>
        <begin position="175"/>
        <end position="196"/>
    </location>
</feature>
<dbReference type="Proteomes" id="UP001444625">
    <property type="component" value="Unassembled WGS sequence"/>
</dbReference>
<dbReference type="EMBL" id="JBDIML010000002">
    <property type="protein sequence ID" value="MEN2766865.1"/>
    <property type="molecule type" value="Genomic_DNA"/>
</dbReference>
<keyword evidence="2 8" id="KW-0813">Transport</keyword>
<feature type="transmembrane region" description="Helical" evidence="9">
    <location>
        <begin position="32"/>
        <end position="53"/>
    </location>
</feature>
<evidence type="ECO:0000256" key="3">
    <source>
        <dbReference type="ARBA" id="ARBA00022475"/>
    </source>
</evidence>
<dbReference type="InterPro" id="IPR003352">
    <property type="entry name" value="PTS_EIIC"/>
</dbReference>
<feature type="transmembrane region" description="Helical" evidence="9">
    <location>
        <begin position="132"/>
        <end position="154"/>
    </location>
</feature>
<dbReference type="RefSeq" id="WP_345824838.1">
    <property type="nucleotide sequence ID" value="NZ_JBDIML010000002.1"/>
</dbReference>
<evidence type="ECO:0000259" key="10">
    <source>
        <dbReference type="PROSITE" id="PS51105"/>
    </source>
</evidence>
<name>A0ABU9XF04_9BACI</name>
<proteinExistence type="predicted"/>
<keyword evidence="11" id="KW-0808">Transferase</keyword>
<evidence type="ECO:0000256" key="7">
    <source>
        <dbReference type="ARBA" id="ARBA00023136"/>
    </source>
</evidence>
<reference evidence="11 12" key="1">
    <citation type="submission" date="2024-05" db="EMBL/GenBank/DDBJ databases">
        <authorList>
            <person name="Haq I."/>
            <person name="Ullah Z."/>
            <person name="Ahmad R."/>
            <person name="Li M."/>
            <person name="Tong Y."/>
        </authorList>
    </citation>
    <scope>NUCLEOTIDE SEQUENCE [LARGE SCALE GENOMIC DNA]</scope>
    <source>
        <strain evidence="11 12">16A2E</strain>
    </source>
</reference>
<gene>
    <name evidence="11" type="primary">celB</name>
    <name evidence="11" type="ORF">ABC228_06685</name>
</gene>
<evidence type="ECO:0000256" key="9">
    <source>
        <dbReference type="SAM" id="Phobius"/>
    </source>
</evidence>
<dbReference type="InterPro" id="IPR004796">
    <property type="entry name" value="PTS_IIC_cello"/>
</dbReference>
<organism evidence="11 12">
    <name type="scientific">Ornithinibacillus xuwenensis</name>
    <dbReference type="NCBI Taxonomy" id="3144668"/>
    <lineage>
        <taxon>Bacteria</taxon>
        <taxon>Bacillati</taxon>
        <taxon>Bacillota</taxon>
        <taxon>Bacilli</taxon>
        <taxon>Bacillales</taxon>
        <taxon>Bacillaceae</taxon>
        <taxon>Ornithinibacillus</taxon>
    </lineage>
</organism>
<evidence type="ECO:0000256" key="5">
    <source>
        <dbReference type="ARBA" id="ARBA00022692"/>
    </source>
</evidence>